<dbReference type="InterPro" id="IPR038884">
    <property type="entry name" value="CFAP61"/>
</dbReference>
<evidence type="ECO:0008006" key="5">
    <source>
        <dbReference type="Google" id="ProtNLM"/>
    </source>
</evidence>
<sequence>MSSIAKLRSLFSNKTSILSPLDVSRMGPDHVKRAEKLINRTTYALFGDVDLEDMVARSFFSLQVEDDEGKLAGVLITHVSPNVPAVPPWDWEHWVVALYGLEGTNTRNTLWVQLMLWDINYYFLFLQPLVQRLFQLRSFLRNLVMVLPPGASKIEFLGNLGTRVFPKGTLCICAWTISNILRSDCTNPKSCQTLFLMQRHNFLKSYKLRRAVEEDNDDLVPLIGSQSKRLEELYGKFYIAELLTRHQDSGRQILVAEHNGVAVAVLCLNSIVNYKILNDEFEVMTFNGFKKYHPDDMDLALQTVYPNNEPLPNSSEEDSTRPPTVYVTEYYVRAPRPPFPTVTPSLIPPPPSRVLQIVERKSYESEPIRSDHEMLVHVTATSSDDFSLVFTSASIFVFQDDDDKHSQVGTMDDQDLLSEFGDILRKMPKLPDLPDLDTLSVYTDVAKPRSVGSMPRFAGEPNAFAVEVAAALPDHEHGLLLLFESSFDCYRDRDYAILSIPSTYPMNKLTELFIRVTPRPSSTFPLELYVLHKSAVLGTVNVVAASPCHSDQIHRLLSTIPNNYMVRQQYDNYLHDAATAYLVYVMTCEDQVVGIATLSEEFDAEYLQAHYEIIYCADRRLFKSGCHGLIESLVMSPIFHNHANYFLRELHRQSDFSILYYKQTPYDSSHYYRERPLVNLLHTLFPIMPRYQPDYDQNVLKEEECEVSPVITEKKLPFALYVSTMPKCSVSRYIVNIKIVVVGASNTAIAFLESLILSQSPKLLVTFNNVTLVGNHGIKHLHVASKFQEAFMVKKYFIDQRYMELLSMRTYVNYVQGRITKIDRKEKFIVVNDNSYLAYDLLFLMAGESFLKPKRQSTATIPEEPINCFVVNDAIDAHNAVLKLKQQFQTRKVEDYVIIVYGHFLEAYCTVHGLLTYGIPGSHIVMIEPFPFSMALEKRHRHNVSMFNDPEVDEAVLKKIKAQGITMYASYYFVDWEYDPEENIITAAKFESRHKMLELECFAMFYFHTRSVSPRIYRVINEAGLVYDGRLVIDKNCRTNDPNIYGAGTLTKYSRKYYASHMIHKYYNRREIGHRLGQQIKEMLLPRRIVMMARPNSGWNFDVERGENLVPRYEKPIMRYCRLPGGLYYMSVVKPGRKEPLETTLSMENHGQFLITGNCNDLDKQGLLQAPPEPIQESGDYHPIDIHNICALWGKHEKLLNNLQLRFEMGVITDLYEYFKQPWAYAIYHDRFEALLDDLNSLVTSTMFNQEISLVSELIEAYKEVKWKELTADQKDVLEDMFALQTYPKILEQKVLEFVQTNLDHLPMYAHPLIVKTLLSGYKNSPMFSK</sequence>
<dbReference type="InterPro" id="IPR036188">
    <property type="entry name" value="FAD/NAD-bd_sf"/>
</dbReference>
<evidence type="ECO:0000313" key="4">
    <source>
        <dbReference type="Proteomes" id="UP001162162"/>
    </source>
</evidence>
<dbReference type="Pfam" id="PF23150">
    <property type="entry name" value="CFAP61_dimer"/>
    <property type="match status" value="1"/>
</dbReference>
<evidence type="ECO:0000313" key="3">
    <source>
        <dbReference type="EMBL" id="KAJ8956355.1"/>
    </source>
</evidence>
<dbReference type="InterPro" id="IPR056299">
    <property type="entry name" value="CFAP61_dimer"/>
</dbReference>
<comment type="caution">
    <text evidence="3">The sequence shown here is derived from an EMBL/GenBank/DDBJ whole genome shotgun (WGS) entry which is preliminary data.</text>
</comment>
<keyword evidence="4" id="KW-1185">Reference proteome</keyword>
<evidence type="ECO:0000259" key="2">
    <source>
        <dbReference type="Pfam" id="PF23150"/>
    </source>
</evidence>
<gene>
    <name evidence="3" type="ORF">NQ318_015093</name>
</gene>
<evidence type="ECO:0000259" key="1">
    <source>
        <dbReference type="Pfam" id="PF16092"/>
    </source>
</evidence>
<organism evidence="3 4">
    <name type="scientific">Aromia moschata</name>
    <dbReference type="NCBI Taxonomy" id="1265417"/>
    <lineage>
        <taxon>Eukaryota</taxon>
        <taxon>Metazoa</taxon>
        <taxon>Ecdysozoa</taxon>
        <taxon>Arthropoda</taxon>
        <taxon>Hexapoda</taxon>
        <taxon>Insecta</taxon>
        <taxon>Pterygota</taxon>
        <taxon>Neoptera</taxon>
        <taxon>Endopterygota</taxon>
        <taxon>Coleoptera</taxon>
        <taxon>Polyphaga</taxon>
        <taxon>Cucujiformia</taxon>
        <taxon>Chrysomeloidea</taxon>
        <taxon>Cerambycidae</taxon>
        <taxon>Cerambycinae</taxon>
        <taxon>Callichromatini</taxon>
        <taxon>Aromia</taxon>
    </lineage>
</organism>
<dbReference type="Gene3D" id="3.50.50.60">
    <property type="entry name" value="FAD/NAD(P)-binding domain"/>
    <property type="match status" value="2"/>
</dbReference>
<name>A0AAV8YXJ2_9CUCU</name>
<reference evidence="3" key="1">
    <citation type="journal article" date="2023" name="Insect Mol. Biol.">
        <title>Genome sequencing provides insights into the evolution of gene families encoding plant cell wall-degrading enzymes in longhorned beetles.</title>
        <authorList>
            <person name="Shin N.R."/>
            <person name="Okamura Y."/>
            <person name="Kirsch R."/>
            <person name="Pauchet Y."/>
        </authorList>
    </citation>
    <scope>NUCLEOTIDE SEQUENCE</scope>
    <source>
        <strain evidence="3">AMC_N1</strain>
    </source>
</reference>
<dbReference type="Proteomes" id="UP001162162">
    <property type="component" value="Unassembled WGS sequence"/>
</dbReference>
<dbReference type="EMBL" id="JAPWTK010000031">
    <property type="protein sequence ID" value="KAJ8956355.1"/>
    <property type="molecule type" value="Genomic_DNA"/>
</dbReference>
<accession>A0AAV8YXJ2</accession>
<dbReference type="Pfam" id="PF16092">
    <property type="entry name" value="CFAP61_N"/>
    <property type="match status" value="1"/>
</dbReference>
<proteinExistence type="predicted"/>
<feature type="domain" description="CFAP61 dimerisation" evidence="2">
    <location>
        <begin position="1111"/>
        <end position="1227"/>
    </location>
</feature>
<protein>
    <recommendedName>
        <fullName evidence="5">Cilia- and flagella-associated protein 61 N-terminal domain-containing protein</fullName>
    </recommendedName>
</protein>
<dbReference type="SUPFAM" id="SSF51905">
    <property type="entry name" value="FAD/NAD(P)-binding domain"/>
    <property type="match status" value="2"/>
</dbReference>
<dbReference type="PANTHER" id="PTHR21178">
    <property type="entry name" value="CILIA- AND FLAGELLA-ASSOCIATED PROTEIN 61"/>
    <property type="match status" value="1"/>
</dbReference>
<feature type="domain" description="Cilia- and flagella-associated protein 61 N-terminal" evidence="1">
    <location>
        <begin position="27"/>
        <end position="291"/>
    </location>
</feature>
<dbReference type="InterPro" id="IPR032151">
    <property type="entry name" value="CFAP61_N"/>
</dbReference>
<dbReference type="PANTHER" id="PTHR21178:SF8">
    <property type="entry name" value="CILIA- AND FLAGELLA-ASSOCIATED PROTEIN 61"/>
    <property type="match status" value="1"/>
</dbReference>